<dbReference type="GO" id="GO:0005634">
    <property type="term" value="C:nucleus"/>
    <property type="evidence" value="ECO:0007669"/>
    <property type="project" value="TreeGrafter"/>
</dbReference>
<dbReference type="EMBL" id="KQ086185">
    <property type="protein sequence ID" value="KLO06732.1"/>
    <property type="molecule type" value="Genomic_DNA"/>
</dbReference>
<dbReference type="PANTHER" id="PTHR24030">
    <property type="entry name" value="PROTEIN CMSS1"/>
    <property type="match status" value="1"/>
</dbReference>
<accession>A0A0H2R5W3</accession>
<dbReference type="InterPro" id="IPR032704">
    <property type="entry name" value="Cms1"/>
</dbReference>
<dbReference type="InParanoid" id="A0A0H2R5W3"/>
<dbReference type="STRING" id="27342.A0A0H2R5W3"/>
<evidence type="ECO:0000313" key="2">
    <source>
        <dbReference type="Proteomes" id="UP000053477"/>
    </source>
</evidence>
<dbReference type="AlphaFoldDB" id="A0A0H2R5W3"/>
<dbReference type="FunCoup" id="A0A0H2R5W3">
    <property type="interactions" value="108"/>
</dbReference>
<evidence type="ECO:0000313" key="1">
    <source>
        <dbReference type="EMBL" id="KLO06732.1"/>
    </source>
</evidence>
<dbReference type="Proteomes" id="UP000053477">
    <property type="component" value="Unassembled WGS sequence"/>
</dbReference>
<dbReference type="OrthoDB" id="1929311at2759"/>
<reference evidence="1 2" key="1">
    <citation type="submission" date="2015-04" db="EMBL/GenBank/DDBJ databases">
        <title>Complete genome sequence of Schizopora paradoxa KUC8140, a cosmopolitan wood degrader in East Asia.</title>
        <authorList>
            <consortium name="DOE Joint Genome Institute"/>
            <person name="Min B."/>
            <person name="Park H."/>
            <person name="Jang Y."/>
            <person name="Kim J.-J."/>
            <person name="Kim K.H."/>
            <person name="Pangilinan J."/>
            <person name="Lipzen A."/>
            <person name="Riley R."/>
            <person name="Grigoriev I.V."/>
            <person name="Spatafora J.W."/>
            <person name="Choi I.-G."/>
        </authorList>
    </citation>
    <scope>NUCLEOTIDE SEQUENCE [LARGE SCALE GENOMIC DNA]</scope>
    <source>
        <strain evidence="1 2">KUC8140</strain>
    </source>
</reference>
<sequence length="214" mass="23546">IESQSPAAQAPAALAEYIQVMQGKTFPKLSSVELDDIRLPESAFADTTAWTVPRTLDCITDFIGKVVPVLKTRLAQKPKDNGAPTLLFISGAALRVIDVTRIFKSKTLRGEKGGDVAKLFARHSKLEEHAQYVKRTRIGVAVGTPGRIGKLLCDTDALSITALTHIMLDVSFQDSKKRTLLDIPETRDEIFKLVFGCEKIKDAILRGKIQIVLF</sequence>
<organism evidence="1 2">
    <name type="scientific">Schizopora paradoxa</name>
    <dbReference type="NCBI Taxonomy" id="27342"/>
    <lineage>
        <taxon>Eukaryota</taxon>
        <taxon>Fungi</taxon>
        <taxon>Dikarya</taxon>
        <taxon>Basidiomycota</taxon>
        <taxon>Agaricomycotina</taxon>
        <taxon>Agaricomycetes</taxon>
        <taxon>Hymenochaetales</taxon>
        <taxon>Schizoporaceae</taxon>
        <taxon>Schizopora</taxon>
    </lineage>
</organism>
<protein>
    <submittedName>
        <fullName evidence="1">Uncharacterized protein</fullName>
    </submittedName>
</protein>
<keyword evidence="2" id="KW-1185">Reference proteome</keyword>
<dbReference type="PANTHER" id="PTHR24030:SF0">
    <property type="entry name" value="PROTEIN CMSS1"/>
    <property type="match status" value="1"/>
</dbReference>
<proteinExistence type="predicted"/>
<dbReference type="Pfam" id="PF14617">
    <property type="entry name" value="CMS1"/>
    <property type="match status" value="1"/>
</dbReference>
<gene>
    <name evidence="1" type="ORF">SCHPADRAFT_837642</name>
</gene>
<feature type="non-terminal residue" evidence="1">
    <location>
        <position position="1"/>
    </location>
</feature>
<name>A0A0H2R5W3_9AGAM</name>
<dbReference type="GO" id="GO:0030686">
    <property type="term" value="C:90S preribosome"/>
    <property type="evidence" value="ECO:0007669"/>
    <property type="project" value="TreeGrafter"/>
</dbReference>